<dbReference type="EMBL" id="JBAPLU010000020">
    <property type="protein sequence ID" value="MEI4273390.1"/>
    <property type="molecule type" value="Genomic_DNA"/>
</dbReference>
<accession>A0ABU8DXG5</accession>
<sequence>MTAIPRPTVPVTDHAELTGRWLGLLGSAGPAPTRTLHLSWLLPDGTSAPLLVPIDGVPTEPDRVLLENVVGFHTAVAEAEHVAPDELHLALYLERPGPIGPDDDAWAAAVEAVLRGRHGVDCSLHAGDGRSATSLLPRTSWPHHP</sequence>
<reference evidence="1 2" key="1">
    <citation type="submission" date="2024-03" db="EMBL/GenBank/DDBJ databases">
        <title>Draft genome sequence of Klenkia sp. LSe6-5.</title>
        <authorList>
            <person name="Duangmal K."/>
            <person name="Chantavorakit T."/>
        </authorList>
    </citation>
    <scope>NUCLEOTIDE SEQUENCE [LARGE SCALE GENOMIC DNA]</scope>
    <source>
        <strain evidence="1 2">LSe6-5</strain>
    </source>
</reference>
<dbReference type="Proteomes" id="UP001361570">
    <property type="component" value="Unassembled WGS sequence"/>
</dbReference>
<comment type="caution">
    <text evidence="1">The sequence shown here is derived from an EMBL/GenBank/DDBJ whole genome shotgun (WGS) entry which is preliminary data.</text>
</comment>
<evidence type="ECO:0000313" key="2">
    <source>
        <dbReference type="Proteomes" id="UP001361570"/>
    </source>
</evidence>
<protein>
    <submittedName>
        <fullName evidence="1">Uncharacterized protein</fullName>
    </submittedName>
</protein>
<evidence type="ECO:0000313" key="1">
    <source>
        <dbReference type="EMBL" id="MEI4273390.1"/>
    </source>
</evidence>
<name>A0ABU8DXG5_9ACTN</name>
<organism evidence="1 2">
    <name type="scientific">Klenkia sesuvii</name>
    <dbReference type="NCBI Taxonomy" id="3103137"/>
    <lineage>
        <taxon>Bacteria</taxon>
        <taxon>Bacillati</taxon>
        <taxon>Actinomycetota</taxon>
        <taxon>Actinomycetes</taxon>
        <taxon>Geodermatophilales</taxon>
        <taxon>Geodermatophilaceae</taxon>
        <taxon>Klenkia</taxon>
    </lineage>
</organism>
<proteinExistence type="predicted"/>
<keyword evidence="2" id="KW-1185">Reference proteome</keyword>
<dbReference type="RefSeq" id="WP_336405511.1">
    <property type="nucleotide sequence ID" value="NZ_JBAPLU010000020.1"/>
</dbReference>
<gene>
    <name evidence="1" type="ORF">TEK04_16840</name>
</gene>